<evidence type="ECO:0000313" key="5">
    <source>
        <dbReference type="EMBL" id="MBB5867138.1"/>
    </source>
</evidence>
<dbReference type="Gene3D" id="3.90.79.10">
    <property type="entry name" value="Nucleoside Triphosphate Pyrophosphohydrolase"/>
    <property type="match status" value="1"/>
</dbReference>
<evidence type="ECO:0000256" key="1">
    <source>
        <dbReference type="ARBA" id="ARBA00001946"/>
    </source>
</evidence>
<dbReference type="PRINTS" id="PR00502">
    <property type="entry name" value="NUDIXFAMILY"/>
</dbReference>
<dbReference type="PANTHER" id="PTHR43222:SF12">
    <property type="entry name" value="NUDIX HYDROLASE"/>
    <property type="match status" value="1"/>
</dbReference>
<accession>A0A841BII6</accession>
<comment type="caution">
    <text evidence="5">The sequence shown here is derived from an EMBL/GenBank/DDBJ whole genome shotgun (WGS) entry which is preliminary data.</text>
</comment>
<protein>
    <submittedName>
        <fullName evidence="5">ADP-ribose pyrophosphatase YjhB (NUDIX family)</fullName>
    </submittedName>
</protein>
<name>A0A841BII6_9ACTN</name>
<dbReference type="EMBL" id="JACHMN010000001">
    <property type="protein sequence ID" value="MBB5867138.1"/>
    <property type="molecule type" value="Genomic_DNA"/>
</dbReference>
<reference evidence="5 6" key="1">
    <citation type="submission" date="2020-08" db="EMBL/GenBank/DDBJ databases">
        <title>Sequencing the genomes of 1000 actinobacteria strains.</title>
        <authorList>
            <person name="Klenk H.-P."/>
        </authorList>
    </citation>
    <scope>NUCLEOTIDE SEQUENCE [LARGE SCALE GENOMIC DNA]</scope>
    <source>
        <strain evidence="5 6">DSM 45362</strain>
    </source>
</reference>
<organism evidence="5 6">
    <name type="scientific">Allocatelliglobosispora scoriae</name>
    <dbReference type="NCBI Taxonomy" id="643052"/>
    <lineage>
        <taxon>Bacteria</taxon>
        <taxon>Bacillati</taxon>
        <taxon>Actinomycetota</taxon>
        <taxon>Actinomycetes</taxon>
        <taxon>Micromonosporales</taxon>
        <taxon>Micromonosporaceae</taxon>
        <taxon>Allocatelliglobosispora</taxon>
    </lineage>
</organism>
<dbReference type="SUPFAM" id="SSF55811">
    <property type="entry name" value="Nudix"/>
    <property type="match status" value="1"/>
</dbReference>
<dbReference type="Proteomes" id="UP000587527">
    <property type="component" value="Unassembled WGS sequence"/>
</dbReference>
<keyword evidence="6" id="KW-1185">Reference proteome</keyword>
<evidence type="ECO:0000256" key="2">
    <source>
        <dbReference type="ARBA" id="ARBA00022801"/>
    </source>
</evidence>
<feature type="domain" description="Nudix hydrolase" evidence="4">
    <location>
        <begin position="33"/>
        <end position="163"/>
    </location>
</feature>
<dbReference type="InterPro" id="IPR020476">
    <property type="entry name" value="Nudix_hydrolase"/>
</dbReference>
<comment type="cofactor">
    <cofactor evidence="1">
        <name>Mg(2+)</name>
        <dbReference type="ChEBI" id="CHEBI:18420"/>
    </cofactor>
</comment>
<dbReference type="PANTHER" id="PTHR43222">
    <property type="entry name" value="NUDIX HYDROLASE 23"/>
    <property type="match status" value="1"/>
</dbReference>
<evidence type="ECO:0000256" key="3">
    <source>
        <dbReference type="ARBA" id="ARBA00022842"/>
    </source>
</evidence>
<evidence type="ECO:0000259" key="4">
    <source>
        <dbReference type="PROSITE" id="PS51462"/>
    </source>
</evidence>
<dbReference type="Pfam" id="PF00293">
    <property type="entry name" value="NUDIX"/>
    <property type="match status" value="1"/>
</dbReference>
<dbReference type="InterPro" id="IPR015797">
    <property type="entry name" value="NUDIX_hydrolase-like_dom_sf"/>
</dbReference>
<dbReference type="InterPro" id="IPR000086">
    <property type="entry name" value="NUDIX_hydrolase_dom"/>
</dbReference>
<keyword evidence="3" id="KW-0460">Magnesium</keyword>
<dbReference type="GO" id="GO:0016787">
    <property type="term" value="F:hydrolase activity"/>
    <property type="evidence" value="ECO:0007669"/>
    <property type="project" value="UniProtKB-KW"/>
</dbReference>
<dbReference type="AlphaFoldDB" id="A0A841BII6"/>
<dbReference type="RefSeq" id="WP_184831533.1">
    <property type="nucleotide sequence ID" value="NZ_JACHMN010000001.1"/>
</dbReference>
<gene>
    <name evidence="5" type="ORF">F4553_000517</name>
</gene>
<dbReference type="PROSITE" id="PS51462">
    <property type="entry name" value="NUDIX"/>
    <property type="match status" value="1"/>
</dbReference>
<keyword evidence="2" id="KW-0378">Hydrolase</keyword>
<sequence>MPVRHSHCSYCGHPFAVDQPWPRRCQGCSEISYLNPLPVVLAVQPVDDGLLVIRRSIPPQVGWLALPGGFLDLGESWQEATARELREETGLVTSAADVTHFDTLSAPSGTLLVFGLLPTLTLADLPESVANDECDGWELITGPVELAFDLHTAVAARYFATRS</sequence>
<dbReference type="CDD" id="cd04674">
    <property type="entry name" value="NUDIX_Hydrolase"/>
    <property type="match status" value="1"/>
</dbReference>
<evidence type="ECO:0000313" key="6">
    <source>
        <dbReference type="Proteomes" id="UP000587527"/>
    </source>
</evidence>
<proteinExistence type="predicted"/>